<evidence type="ECO:0000313" key="2">
    <source>
        <dbReference type="EMBL" id="KZT58196.1"/>
    </source>
</evidence>
<dbReference type="STRING" id="1353952.A0A165GKT0"/>
<proteinExistence type="predicted"/>
<evidence type="ECO:0000256" key="1">
    <source>
        <dbReference type="SAM" id="MobiDB-lite"/>
    </source>
</evidence>
<feature type="region of interest" description="Disordered" evidence="1">
    <location>
        <begin position="89"/>
        <end position="162"/>
    </location>
</feature>
<reference evidence="2 3" key="1">
    <citation type="journal article" date="2016" name="Mol. Biol. Evol.">
        <title>Comparative Genomics of Early-Diverging Mushroom-Forming Fungi Provides Insights into the Origins of Lignocellulose Decay Capabilities.</title>
        <authorList>
            <person name="Nagy L.G."/>
            <person name="Riley R."/>
            <person name="Tritt A."/>
            <person name="Adam C."/>
            <person name="Daum C."/>
            <person name="Floudas D."/>
            <person name="Sun H."/>
            <person name="Yadav J.S."/>
            <person name="Pangilinan J."/>
            <person name="Larsson K.H."/>
            <person name="Matsuura K."/>
            <person name="Barry K."/>
            <person name="Labutti K."/>
            <person name="Kuo R."/>
            <person name="Ohm R.A."/>
            <person name="Bhattacharya S.S."/>
            <person name="Shirouzu T."/>
            <person name="Yoshinaga Y."/>
            <person name="Martin F.M."/>
            <person name="Grigoriev I.V."/>
            <person name="Hibbett D.S."/>
        </authorList>
    </citation>
    <scope>NUCLEOTIDE SEQUENCE [LARGE SCALE GENOMIC DNA]</scope>
    <source>
        <strain evidence="2 3">HHB12733</strain>
    </source>
</reference>
<evidence type="ECO:0000313" key="3">
    <source>
        <dbReference type="Proteomes" id="UP000076842"/>
    </source>
</evidence>
<name>A0A165GKT0_9BASI</name>
<organism evidence="2 3">
    <name type="scientific">Calocera cornea HHB12733</name>
    <dbReference type="NCBI Taxonomy" id="1353952"/>
    <lineage>
        <taxon>Eukaryota</taxon>
        <taxon>Fungi</taxon>
        <taxon>Dikarya</taxon>
        <taxon>Basidiomycota</taxon>
        <taxon>Agaricomycotina</taxon>
        <taxon>Dacrymycetes</taxon>
        <taxon>Dacrymycetales</taxon>
        <taxon>Dacrymycetaceae</taxon>
        <taxon>Calocera</taxon>
    </lineage>
</organism>
<sequence>MSMMLTLSGQTRYVIEWRAAKNELVFKIIDDVTIRRSLLPPASRLMTLSIQQSHHLLLVPVPQRPDPLPLNRFDTLNLALVKRMRARAERRVPPELVEKTMEAASPAPGCGGASRGRGGRAAVAGAGGTCGGRRGKKNEEEEEGTKQLGFGVWNEERGRGGG</sequence>
<keyword evidence="3" id="KW-1185">Reference proteome</keyword>
<feature type="compositionally biased region" description="Basic and acidic residues" evidence="1">
    <location>
        <begin position="89"/>
        <end position="101"/>
    </location>
</feature>
<dbReference type="Proteomes" id="UP000076842">
    <property type="component" value="Unassembled WGS sequence"/>
</dbReference>
<dbReference type="EMBL" id="KV423954">
    <property type="protein sequence ID" value="KZT58196.1"/>
    <property type="molecule type" value="Genomic_DNA"/>
</dbReference>
<dbReference type="AlphaFoldDB" id="A0A165GKT0"/>
<dbReference type="OrthoDB" id="360923at2759"/>
<dbReference type="InParanoid" id="A0A165GKT0"/>
<protein>
    <submittedName>
        <fullName evidence="2">Uncharacterized protein</fullName>
    </submittedName>
</protein>
<accession>A0A165GKT0</accession>
<gene>
    <name evidence="2" type="ORF">CALCODRAFT_257800</name>
</gene>